<evidence type="ECO:0000256" key="6">
    <source>
        <dbReference type="ARBA" id="ARBA00022989"/>
    </source>
</evidence>
<dbReference type="InterPro" id="IPR003378">
    <property type="entry name" value="Fringe-like_glycosylTrfase"/>
</dbReference>
<dbReference type="GO" id="GO:0016757">
    <property type="term" value="F:glycosyltransferase activity"/>
    <property type="evidence" value="ECO:0007669"/>
    <property type="project" value="UniProtKB-KW"/>
</dbReference>
<keyword evidence="3 9" id="KW-0808">Transferase</keyword>
<evidence type="ECO:0000256" key="1">
    <source>
        <dbReference type="ARBA" id="ARBA00004606"/>
    </source>
</evidence>
<evidence type="ECO:0000313" key="10">
    <source>
        <dbReference type="Proteomes" id="UP000053105"/>
    </source>
</evidence>
<keyword evidence="7" id="KW-0472">Membrane</keyword>
<dbReference type="GO" id="GO:0016020">
    <property type="term" value="C:membrane"/>
    <property type="evidence" value="ECO:0007669"/>
    <property type="project" value="UniProtKB-SubCell"/>
</dbReference>
<dbReference type="Proteomes" id="UP000053105">
    <property type="component" value="Unassembled WGS sequence"/>
</dbReference>
<evidence type="ECO:0000256" key="7">
    <source>
        <dbReference type="ARBA" id="ARBA00023136"/>
    </source>
</evidence>
<evidence type="ECO:0000313" key="9">
    <source>
        <dbReference type="EMBL" id="KOX79019.1"/>
    </source>
</evidence>
<dbReference type="EMBL" id="KQ435716">
    <property type="protein sequence ID" value="KOX79019.1"/>
    <property type="molecule type" value="Genomic_DNA"/>
</dbReference>
<gene>
    <name evidence="9" type="ORF">WN51_10066</name>
</gene>
<organism evidence="9 10">
    <name type="scientific">Melipona quadrifasciata</name>
    <dbReference type="NCBI Taxonomy" id="166423"/>
    <lineage>
        <taxon>Eukaryota</taxon>
        <taxon>Metazoa</taxon>
        <taxon>Ecdysozoa</taxon>
        <taxon>Arthropoda</taxon>
        <taxon>Hexapoda</taxon>
        <taxon>Insecta</taxon>
        <taxon>Pterygota</taxon>
        <taxon>Neoptera</taxon>
        <taxon>Endopterygota</taxon>
        <taxon>Hymenoptera</taxon>
        <taxon>Apocrita</taxon>
        <taxon>Aculeata</taxon>
        <taxon>Apoidea</taxon>
        <taxon>Anthophila</taxon>
        <taxon>Apidae</taxon>
        <taxon>Melipona</taxon>
    </lineage>
</organism>
<name>A0A0M9AA76_9HYME</name>
<feature type="domain" description="Fringe-like glycosyltransferase" evidence="8">
    <location>
        <begin position="1"/>
        <end position="31"/>
    </location>
</feature>
<evidence type="ECO:0000256" key="4">
    <source>
        <dbReference type="ARBA" id="ARBA00022692"/>
    </source>
</evidence>
<sequence length="196" mass="21807">MINTKCSSSHNRRALCCKMSVEFDRFLDSGRNGKIRKQLQDPCLAAGESQTAREQAVIAAVNLTTERLLIVRFIVRREQTVTFCAGIPIILGPKLQYFLSFKGNIISPSGTAPTGETEGIKNANADNCSLFPLFLITRLTKYREETRKRGKDPIKVFLSERDKTRVLTPFVVLEMAGRVVSSEENVLDARAAALGR</sequence>
<dbReference type="Pfam" id="PF02434">
    <property type="entry name" value="Fringe"/>
    <property type="match status" value="1"/>
</dbReference>
<dbReference type="OrthoDB" id="8959630at2759"/>
<keyword evidence="2 9" id="KW-0328">Glycosyltransferase</keyword>
<comment type="subcellular location">
    <subcellularLocation>
        <location evidence="1">Membrane</location>
        <topology evidence="1">Single-pass type II membrane protein</topology>
    </subcellularLocation>
</comment>
<protein>
    <submittedName>
        <fullName evidence="9">Beta-1,3-N-acetylglucosaminyltransferase radical fringe</fullName>
    </submittedName>
</protein>
<dbReference type="STRING" id="166423.A0A0M9AA76"/>
<reference evidence="9 10" key="1">
    <citation type="submission" date="2015-07" db="EMBL/GenBank/DDBJ databases">
        <title>The genome of Melipona quadrifasciata.</title>
        <authorList>
            <person name="Pan H."/>
            <person name="Kapheim K."/>
        </authorList>
    </citation>
    <scope>NUCLEOTIDE SEQUENCE [LARGE SCALE GENOMIC DNA]</scope>
    <source>
        <strain evidence="9">0111107301</strain>
        <tissue evidence="9">Whole body</tissue>
    </source>
</reference>
<evidence type="ECO:0000259" key="8">
    <source>
        <dbReference type="Pfam" id="PF02434"/>
    </source>
</evidence>
<evidence type="ECO:0000256" key="2">
    <source>
        <dbReference type="ARBA" id="ARBA00022676"/>
    </source>
</evidence>
<dbReference type="AlphaFoldDB" id="A0A0M9AA76"/>
<evidence type="ECO:0000256" key="5">
    <source>
        <dbReference type="ARBA" id="ARBA00022968"/>
    </source>
</evidence>
<accession>A0A0M9AA76</accession>
<keyword evidence="5" id="KW-0735">Signal-anchor</keyword>
<keyword evidence="6" id="KW-1133">Transmembrane helix</keyword>
<evidence type="ECO:0000256" key="3">
    <source>
        <dbReference type="ARBA" id="ARBA00022679"/>
    </source>
</evidence>
<proteinExistence type="predicted"/>
<keyword evidence="10" id="KW-1185">Reference proteome</keyword>
<keyword evidence="4" id="KW-0812">Transmembrane</keyword>